<dbReference type="Pfam" id="PF00189">
    <property type="entry name" value="Ribosomal_S3_C"/>
    <property type="match status" value="1"/>
</dbReference>
<evidence type="ECO:0000256" key="3">
    <source>
        <dbReference type="ARBA" id="ARBA00022980"/>
    </source>
</evidence>
<evidence type="ECO:0000313" key="9">
    <source>
        <dbReference type="EMBL" id="QBX98858.1"/>
    </source>
</evidence>
<dbReference type="SUPFAM" id="SSF54814">
    <property type="entry name" value="Prokaryotic type KH domain (KH-domain type II)"/>
    <property type="match status" value="1"/>
</dbReference>
<keyword evidence="4 9" id="KW-0496">Mitochondrion</keyword>
<evidence type="ECO:0000256" key="4">
    <source>
        <dbReference type="ARBA" id="ARBA00023128"/>
    </source>
</evidence>
<accession>A0A4D6C6R1</accession>
<feature type="domain" description="Small ribosomal subunit protein uS3 C-terminal" evidence="8">
    <location>
        <begin position="343"/>
        <end position="408"/>
    </location>
</feature>
<comment type="similarity">
    <text evidence="2">Belongs to the universal ribosomal protein uS3 family.</text>
</comment>
<dbReference type="Gene3D" id="3.30.1140.32">
    <property type="entry name" value="Ribosomal protein S3, C-terminal domain"/>
    <property type="match status" value="1"/>
</dbReference>
<evidence type="ECO:0000256" key="7">
    <source>
        <dbReference type="ARBA" id="ARBA00035414"/>
    </source>
</evidence>
<dbReference type="SUPFAM" id="SSF54821">
    <property type="entry name" value="Ribosomal protein S3 C-terminal domain"/>
    <property type="match status" value="1"/>
</dbReference>
<evidence type="ECO:0000256" key="2">
    <source>
        <dbReference type="ARBA" id="ARBA00010761"/>
    </source>
</evidence>
<reference evidence="9" key="1">
    <citation type="journal article" date="2019" name="Genome Biol. Evol.">
        <title>Tracing the Evolution of the Plastome and Mitogenome in the Chloropicophyceae Uncovered Convergent tRNA Gene Losses and a Variant Plastid Genetic Code.</title>
        <authorList>
            <person name="Turmel M."/>
            <person name="Dos Santos A.L."/>
            <person name="Otis C."/>
            <person name="Sergerie R."/>
            <person name="Lemieux C."/>
        </authorList>
    </citation>
    <scope>NUCLEOTIDE SEQUENCE</scope>
</reference>
<comment type="subcellular location">
    <subcellularLocation>
        <location evidence="1">Mitochondrion</location>
    </subcellularLocation>
</comment>
<dbReference type="AlphaFoldDB" id="A0A4D6C6R1"/>
<organism evidence="9">
    <name type="scientific">Chloropicon sp. RCC4434</name>
    <dbReference type="NCBI Taxonomy" id="2565277"/>
    <lineage>
        <taxon>Eukaryota</taxon>
        <taxon>Viridiplantae</taxon>
        <taxon>Chlorophyta</taxon>
        <taxon>Chloropicophyceae</taxon>
        <taxon>Chloropicales</taxon>
        <taxon>Chloropicaceae</taxon>
        <taxon>Chloropicon</taxon>
    </lineage>
</organism>
<dbReference type="GO" id="GO:0003723">
    <property type="term" value="F:RNA binding"/>
    <property type="evidence" value="ECO:0007669"/>
    <property type="project" value="InterPro"/>
</dbReference>
<evidence type="ECO:0000256" key="5">
    <source>
        <dbReference type="ARBA" id="ARBA00023274"/>
    </source>
</evidence>
<dbReference type="EMBL" id="MK086009">
    <property type="protein sequence ID" value="QBX98858.1"/>
    <property type="molecule type" value="Genomic_DNA"/>
</dbReference>
<keyword evidence="3 9" id="KW-0689">Ribosomal protein</keyword>
<dbReference type="PANTHER" id="PTHR35928">
    <property type="entry name" value="RIBOSOMAL PROTEIN S3, MITOCHONDRIAL"/>
    <property type="match status" value="1"/>
</dbReference>
<dbReference type="GO" id="GO:1990904">
    <property type="term" value="C:ribonucleoprotein complex"/>
    <property type="evidence" value="ECO:0007669"/>
    <property type="project" value="UniProtKB-KW"/>
</dbReference>
<dbReference type="InterPro" id="IPR009019">
    <property type="entry name" value="KH_sf_prok-type"/>
</dbReference>
<dbReference type="GO" id="GO:0005840">
    <property type="term" value="C:ribosome"/>
    <property type="evidence" value="ECO:0007669"/>
    <property type="project" value="UniProtKB-KW"/>
</dbReference>
<proteinExistence type="inferred from homology"/>
<evidence type="ECO:0000256" key="1">
    <source>
        <dbReference type="ARBA" id="ARBA00004173"/>
    </source>
</evidence>
<dbReference type="GO" id="GO:0003735">
    <property type="term" value="F:structural constituent of ribosome"/>
    <property type="evidence" value="ECO:0007669"/>
    <property type="project" value="InterPro"/>
</dbReference>
<dbReference type="InterPro" id="IPR044954">
    <property type="entry name" value="Ribosomal_uS3m_plant"/>
</dbReference>
<gene>
    <name evidence="9" type="primary">rps3</name>
</gene>
<evidence type="ECO:0000256" key="6">
    <source>
        <dbReference type="ARBA" id="ARBA00035157"/>
    </source>
</evidence>
<dbReference type="InterPro" id="IPR001351">
    <property type="entry name" value="Ribosomal_uS3_C"/>
</dbReference>
<evidence type="ECO:0000259" key="8">
    <source>
        <dbReference type="Pfam" id="PF00189"/>
    </source>
</evidence>
<geneLocation type="mitochondrion" evidence="9"/>
<dbReference type="PANTHER" id="PTHR35928:SF2">
    <property type="entry name" value="SMALL RIBOSOMAL SUBUNIT PROTEIN US3M"/>
    <property type="match status" value="1"/>
</dbReference>
<sequence length="417" mass="48875">MARKTNPISLRLNINRSPDGLWWSSRYYDQVFMRDFSLRQLMKAHLRKSPLPIIRFGLAGSPHKQQCVLYLTKLQQNHWIPRNNPESKLMRWRQRQKQKLLREQRLLIQDGQRIHWKKVAKARSRKKYPEALVRILSKVTGLNRKIALSQKFWNRQGKANKWIIKARIRAHHKQQNRCFQREIAIKRSLDNNLMSFNQFHKEWKALGRVEKIARLFTLFYLENKSSLKTPSEVKEDSKVFLKRSRVSQKGATSLSWIEPDKQLGSLFRQYKAHQLYSVQRAPHALFRQLKGETQGDLGMNLGVTSCRSHSMYNSAESIVLFLKRMIPKRRISPKRILNKIEYHCRVLMSMGQLQGVRIALSGRIRGRRIASTMSRQVGCISRHTLDAQVDYASDSVIIGAGKIGIKIWLCFPVTKNK</sequence>
<dbReference type="GO" id="GO:0006412">
    <property type="term" value="P:translation"/>
    <property type="evidence" value="ECO:0007669"/>
    <property type="project" value="InterPro"/>
</dbReference>
<dbReference type="GO" id="GO:0005739">
    <property type="term" value="C:mitochondrion"/>
    <property type="evidence" value="ECO:0007669"/>
    <property type="project" value="UniProtKB-SubCell"/>
</dbReference>
<name>A0A4D6C6R1_9CHLO</name>
<dbReference type="InterPro" id="IPR036419">
    <property type="entry name" value="Ribosomal_S3_C_sf"/>
</dbReference>
<protein>
    <recommendedName>
        <fullName evidence="6">Small ribosomal subunit protein uS3m</fullName>
    </recommendedName>
    <alternativeName>
        <fullName evidence="7">Ribosomal protein S3, mitochondrial</fullName>
    </alternativeName>
</protein>
<keyword evidence="5" id="KW-0687">Ribonucleoprotein</keyword>